<dbReference type="PANTHER" id="PTHR43065:SF23">
    <property type="entry name" value="SENSOR HISTIDINE KINASE PDTAS"/>
    <property type="match status" value="1"/>
</dbReference>
<sequence length="862" mass="98377">MKCIVLNTSASEHSKLMQIFQSIGIPILVKEVRTRDAFLDALTSENPDIVINCCLFPELDGMAALQLLQETKVKSPFIIVGEKRTAAAEECLTAGATAFFAKGEEEQLAEFVKNLNGGSTAGTQEPGQDLRYKVALWIEPLTLRLKIEKLLLKLGEVQLLPSYDSAHTADLLMLSLNEFTGMPPSTWETKPWLLLTDEDHELEAIEQVRRGAVGYVLLEQLSESRLQIALYQAFRQIEQQSALKEQEKNIANLRRTLEDVQGRMQELEAALHSEKRLSEVLRKELEEQELSLAELEKENENLCHALEDVQGQIQELEAALHSERQLSEVLRKELDEQGLLLTELTKENQERQFWYEVLQHREQRFRKMIEHSSDLIMLLDADGKILYESSAALRIIGYTSEELVGKSAFDLIYPDEREKIKEFFEKLVRIPGISPVQRVRVQHKNGHWIYMEAICNNLLHDETIGAIIVNVRNVTEYVRIQQELQKAKEDFEARVIERTRDLIELSRRLQEEIQAHRRTEEALKQSEDYFWKIFRYNPLPIVLCDANTGRTLNVNQAFEALSGIGYEDALGKQIEELGFNLSTEHLCMHITNEGSEPHPVSLEVDLHTKSSGVKSLVVTLQYVELGREQCGLIIMQDVTERIRAEKSLAKSLSEKEVLLKEIHHRVKNNLQVISSLLYLQSLKLQDEQAKRIFRESQNRVKAMALIHEQLYQTKDFMRVDFAEYLQTLASMIAESYNEPPSIIKVQIDSEKLDLSIDAAIPAGLIVSELVTNSLKYAFPETAESAEKNKEIAILARKTSDNDIMLTVCDNGIGLNMERPLESPKTLGLRLVKMLTEQLRGSIEVLPQKGAAFCIRFKDEAHQ</sequence>
<dbReference type="PROSITE" id="PS50109">
    <property type="entry name" value="HIS_KIN"/>
    <property type="match status" value="1"/>
</dbReference>
<dbReference type="Gene3D" id="3.40.50.2300">
    <property type="match status" value="1"/>
</dbReference>
<feature type="domain" description="Histidine kinase" evidence="2">
    <location>
        <begin position="661"/>
        <end position="860"/>
    </location>
</feature>
<organism evidence="4 5">
    <name type="scientific">Candidatus Thermochlorobacter aerophilus</name>
    <dbReference type="NCBI Taxonomy" id="1868324"/>
    <lineage>
        <taxon>Bacteria</taxon>
        <taxon>Pseudomonadati</taxon>
        <taxon>Chlorobiota</taxon>
        <taxon>Chlorobiia</taxon>
        <taxon>Chlorobiales</taxon>
        <taxon>Candidatus Thermochlorobacteriaceae</taxon>
        <taxon>Candidatus Thermochlorobacter</taxon>
    </lineage>
</organism>
<evidence type="ECO:0000313" key="5">
    <source>
        <dbReference type="Proteomes" id="UP000266389"/>
    </source>
</evidence>
<dbReference type="Gene3D" id="3.30.450.20">
    <property type="entry name" value="PAS domain"/>
    <property type="match status" value="2"/>
</dbReference>
<dbReference type="InterPro" id="IPR011495">
    <property type="entry name" value="Sig_transdc_His_kin_sub2_dim/P"/>
</dbReference>
<dbReference type="InterPro" id="IPR036890">
    <property type="entry name" value="HATPase_C_sf"/>
</dbReference>
<dbReference type="EMBL" id="PHFL01000068">
    <property type="protein sequence ID" value="RFM23245.1"/>
    <property type="molecule type" value="Genomic_DNA"/>
</dbReference>
<dbReference type="GO" id="GO:0000160">
    <property type="term" value="P:phosphorelay signal transduction system"/>
    <property type="evidence" value="ECO:0007669"/>
    <property type="project" value="InterPro"/>
</dbReference>
<dbReference type="InterPro" id="IPR011006">
    <property type="entry name" value="CheY-like_superfamily"/>
</dbReference>
<dbReference type="Pfam" id="PF02518">
    <property type="entry name" value="HATPase_c"/>
    <property type="match status" value="1"/>
</dbReference>
<dbReference type="SMART" id="SM00091">
    <property type="entry name" value="PAS"/>
    <property type="match status" value="2"/>
</dbReference>
<dbReference type="SMART" id="SM00387">
    <property type="entry name" value="HATPase_c"/>
    <property type="match status" value="1"/>
</dbReference>
<dbReference type="Gene3D" id="3.30.565.10">
    <property type="entry name" value="Histidine kinase-like ATPase, C-terminal domain"/>
    <property type="match status" value="1"/>
</dbReference>
<comment type="caution">
    <text evidence="4">The sequence shown here is derived from an EMBL/GenBank/DDBJ whole genome shotgun (WGS) entry which is preliminary data.</text>
</comment>
<dbReference type="Pfam" id="PF13426">
    <property type="entry name" value="PAS_9"/>
    <property type="match status" value="2"/>
</dbReference>
<protein>
    <submittedName>
        <fullName evidence="4">PAS domain S-box protein</fullName>
    </submittedName>
</protein>
<dbReference type="CDD" id="cd00156">
    <property type="entry name" value="REC"/>
    <property type="match status" value="1"/>
</dbReference>
<evidence type="ECO:0000313" key="4">
    <source>
        <dbReference type="EMBL" id="RFM23245.1"/>
    </source>
</evidence>
<dbReference type="PANTHER" id="PTHR43065">
    <property type="entry name" value="SENSOR HISTIDINE KINASE"/>
    <property type="match status" value="1"/>
</dbReference>
<dbReference type="PROSITE" id="PS50112">
    <property type="entry name" value="PAS"/>
    <property type="match status" value="1"/>
</dbReference>
<dbReference type="InterPro" id="IPR003594">
    <property type="entry name" value="HATPase_dom"/>
</dbReference>
<dbReference type="InterPro" id="IPR005467">
    <property type="entry name" value="His_kinase_dom"/>
</dbReference>
<dbReference type="NCBIfam" id="TIGR00229">
    <property type="entry name" value="sensory_box"/>
    <property type="match status" value="2"/>
</dbReference>
<feature type="domain" description="PAS" evidence="3">
    <location>
        <begin position="361"/>
        <end position="431"/>
    </location>
</feature>
<dbReference type="CDD" id="cd00130">
    <property type="entry name" value="PAS"/>
    <property type="match status" value="1"/>
</dbReference>
<accession>A0A395LXF1</accession>
<dbReference type="Pfam" id="PF07568">
    <property type="entry name" value="HisKA_2"/>
    <property type="match status" value="1"/>
</dbReference>
<dbReference type="AlphaFoldDB" id="A0A395LXF1"/>
<dbReference type="InterPro" id="IPR000014">
    <property type="entry name" value="PAS"/>
</dbReference>
<keyword evidence="1" id="KW-0175">Coiled coil</keyword>
<evidence type="ECO:0000259" key="3">
    <source>
        <dbReference type="PROSITE" id="PS50112"/>
    </source>
</evidence>
<dbReference type="SUPFAM" id="SSF52172">
    <property type="entry name" value="CheY-like"/>
    <property type="match status" value="1"/>
</dbReference>
<dbReference type="SUPFAM" id="SSF55785">
    <property type="entry name" value="PYP-like sensor domain (PAS domain)"/>
    <property type="match status" value="2"/>
</dbReference>
<evidence type="ECO:0000256" key="1">
    <source>
        <dbReference type="SAM" id="Coils"/>
    </source>
</evidence>
<evidence type="ECO:0000259" key="2">
    <source>
        <dbReference type="PROSITE" id="PS50109"/>
    </source>
</evidence>
<dbReference type="InterPro" id="IPR035965">
    <property type="entry name" value="PAS-like_dom_sf"/>
</dbReference>
<dbReference type="InterPro" id="IPR001789">
    <property type="entry name" value="Sig_transdc_resp-reg_receiver"/>
</dbReference>
<reference evidence="4 5" key="1">
    <citation type="journal article" date="2011" name="ISME J.">
        <title>Community ecology of hot spring cyanobacterial mats: predominant populations and their functional potential.</title>
        <authorList>
            <person name="Klatt C.G."/>
            <person name="Wood J.M."/>
            <person name="Rusch D.B."/>
            <person name="Bateson M.M."/>
            <person name="Hamamura N."/>
            <person name="Heidelberg J.F."/>
            <person name="Grossman A.R."/>
            <person name="Bhaya D."/>
            <person name="Cohan F.M."/>
            <person name="Kuhl M."/>
            <person name="Bryant D.A."/>
            <person name="Ward D.M."/>
        </authorList>
    </citation>
    <scope>NUCLEOTIDE SEQUENCE [LARGE SCALE GENOMIC DNA]</scope>
    <source>
        <strain evidence="4">OS</strain>
    </source>
</reference>
<dbReference type="Pfam" id="PF00072">
    <property type="entry name" value="Response_reg"/>
    <property type="match status" value="1"/>
</dbReference>
<dbReference type="SUPFAM" id="SSF55874">
    <property type="entry name" value="ATPase domain of HSP90 chaperone/DNA topoisomerase II/histidine kinase"/>
    <property type="match status" value="1"/>
</dbReference>
<proteinExistence type="predicted"/>
<feature type="coiled-coil region" evidence="1">
    <location>
        <begin position="236"/>
        <end position="333"/>
    </location>
</feature>
<dbReference type="Proteomes" id="UP000266389">
    <property type="component" value="Unassembled WGS sequence"/>
</dbReference>
<name>A0A395LXF1_9BACT</name>
<gene>
    <name evidence="4" type="ORF">D0433_12275</name>
</gene>